<dbReference type="PROSITE" id="PS01031">
    <property type="entry name" value="SHSP"/>
    <property type="match status" value="1"/>
</dbReference>
<dbReference type="OrthoDB" id="5835829at2759"/>
<dbReference type="InterPro" id="IPR007052">
    <property type="entry name" value="CS_dom"/>
</dbReference>
<dbReference type="InterPro" id="IPR002068">
    <property type="entry name" value="A-crystallin/Hsp20_dom"/>
</dbReference>
<dbReference type="CDD" id="cd03784">
    <property type="entry name" value="GT1_Gtf-like"/>
    <property type="match status" value="1"/>
</dbReference>
<dbReference type="Pfam" id="PF00011">
    <property type="entry name" value="HSP20"/>
    <property type="match status" value="1"/>
</dbReference>
<dbReference type="AlphaFoldDB" id="A0A5J5C1S2"/>
<keyword evidence="5" id="KW-0808">Transferase</keyword>
<dbReference type="Gene3D" id="3.40.50.2000">
    <property type="entry name" value="Glycogen Phosphorylase B"/>
    <property type="match status" value="2"/>
</dbReference>
<evidence type="ECO:0000256" key="5">
    <source>
        <dbReference type="ARBA" id="ARBA00022679"/>
    </source>
</evidence>
<dbReference type="PROSITE" id="PS51203">
    <property type="entry name" value="CS"/>
    <property type="match status" value="1"/>
</dbReference>
<evidence type="ECO:0000259" key="10">
    <source>
        <dbReference type="PROSITE" id="PS51203"/>
    </source>
</evidence>
<evidence type="ECO:0000313" key="12">
    <source>
        <dbReference type="Proteomes" id="UP000325577"/>
    </source>
</evidence>
<dbReference type="Gene3D" id="2.60.40.790">
    <property type="match status" value="1"/>
</dbReference>
<organism evidence="11 12">
    <name type="scientific">Nyssa sinensis</name>
    <dbReference type="NCBI Taxonomy" id="561372"/>
    <lineage>
        <taxon>Eukaryota</taxon>
        <taxon>Viridiplantae</taxon>
        <taxon>Streptophyta</taxon>
        <taxon>Embryophyta</taxon>
        <taxon>Tracheophyta</taxon>
        <taxon>Spermatophyta</taxon>
        <taxon>Magnoliopsida</taxon>
        <taxon>eudicotyledons</taxon>
        <taxon>Gunneridae</taxon>
        <taxon>Pentapetalae</taxon>
        <taxon>asterids</taxon>
        <taxon>Cornales</taxon>
        <taxon>Nyssaceae</taxon>
        <taxon>Nyssa</taxon>
    </lineage>
</organism>
<dbReference type="GO" id="GO:0005737">
    <property type="term" value="C:cytoplasm"/>
    <property type="evidence" value="ECO:0007669"/>
    <property type="project" value="UniProtKB-SubCell"/>
</dbReference>
<protein>
    <submittedName>
        <fullName evidence="11">Uncharacterized protein</fullName>
    </submittedName>
</protein>
<evidence type="ECO:0000256" key="3">
    <source>
        <dbReference type="ARBA" id="ARBA00022490"/>
    </source>
</evidence>
<name>A0A5J5C1S2_9ASTE</name>
<dbReference type="SUPFAM" id="SSF53756">
    <property type="entry name" value="UDP-Glycosyltransferase/glycogen phosphorylase"/>
    <property type="match status" value="1"/>
</dbReference>
<evidence type="ECO:0000259" key="9">
    <source>
        <dbReference type="PROSITE" id="PS01031"/>
    </source>
</evidence>
<evidence type="ECO:0000313" key="11">
    <source>
        <dbReference type="EMBL" id="KAA8549335.1"/>
    </source>
</evidence>
<dbReference type="GO" id="GO:0080043">
    <property type="term" value="F:quercetin 3-O-glucosyltransferase activity"/>
    <property type="evidence" value="ECO:0007669"/>
    <property type="project" value="TreeGrafter"/>
</dbReference>
<feature type="domain" description="SHSP" evidence="9">
    <location>
        <begin position="429"/>
        <end position="543"/>
    </location>
</feature>
<keyword evidence="12" id="KW-1185">Reference proteome</keyword>
<dbReference type="PANTHER" id="PTHR11926">
    <property type="entry name" value="GLUCOSYL/GLUCURONOSYL TRANSFERASES"/>
    <property type="match status" value="1"/>
</dbReference>
<dbReference type="FunFam" id="3.40.50.2000:FF:000120">
    <property type="entry name" value="UDP-glycosyltransferase 76C1"/>
    <property type="match status" value="1"/>
</dbReference>
<gene>
    <name evidence="11" type="ORF">F0562_001019</name>
</gene>
<dbReference type="GO" id="GO:0006950">
    <property type="term" value="P:response to stress"/>
    <property type="evidence" value="ECO:0007669"/>
    <property type="project" value="UniProtKB-ARBA"/>
</dbReference>
<evidence type="ECO:0000256" key="4">
    <source>
        <dbReference type="ARBA" id="ARBA00022676"/>
    </source>
</evidence>
<evidence type="ECO:0000256" key="2">
    <source>
        <dbReference type="ARBA" id="ARBA00009995"/>
    </source>
</evidence>
<dbReference type="GO" id="GO:0080044">
    <property type="term" value="F:quercetin 7-O-glucosyltransferase activity"/>
    <property type="evidence" value="ECO:0007669"/>
    <property type="project" value="TreeGrafter"/>
</dbReference>
<dbReference type="InterPro" id="IPR008978">
    <property type="entry name" value="HSP20-like_chaperone"/>
</dbReference>
<dbReference type="Proteomes" id="UP000325577">
    <property type="component" value="Linkage Group LG0"/>
</dbReference>
<dbReference type="EMBL" id="CM018031">
    <property type="protein sequence ID" value="KAA8549335.1"/>
    <property type="molecule type" value="Genomic_DNA"/>
</dbReference>
<comment type="subcellular location">
    <subcellularLocation>
        <location evidence="1">Cytoplasm</location>
    </subcellularLocation>
</comment>
<dbReference type="Pfam" id="PF00201">
    <property type="entry name" value="UDPGT"/>
    <property type="match status" value="1"/>
</dbReference>
<keyword evidence="3" id="KW-0963">Cytoplasm</keyword>
<dbReference type="FunFam" id="3.40.50.2000:FF:000040">
    <property type="entry name" value="UDP-glycosyltransferase 76C1"/>
    <property type="match status" value="1"/>
</dbReference>
<comment type="similarity">
    <text evidence="7 8">Belongs to the small heat shock protein (HSP20) family.</text>
</comment>
<sequence length="543" mass="60924">MEKQGERCGKLVLVPCPFQGHINPMLQLAAILKSKGFSITIAHTQFNSPNPSNHHDFTFLPIPDGISDRDAATMDFMALITALNANSEVPLRERLSPMMKQEEQNDRIACIIYDAIMYKTEAVANHLKIPSIVLETGSAATLLTYAAVPRLQADGYIPLQDSMSQDLVPLLHPFRFKDLPIFNFPNLEALLQLLATTSNIKTSSAIILNTLDCLEHPSLAPLQKHYQVPIFSMGPFHKIAPPSSSSLLKEDTNCISWLDKQSPNSVIYVSIGSVASIDERELVETAWGLANSGQPFLWVVRPGSIRGLEWLALLPESFKETVEERGCIVEWAPQKEVLAHGAVGGFWSHCGWNSTLESTCEGVPMVCRPCFGDQRMNARCLSHVWRVGLELENELQRGEIERTIRRLMVGKEGEEMRRSAIDLKLKVELSIEKVNTRIDWKETPEAHVFKADLPGLKKEEVKVEVEDDKVLKISGERSVEKEDKNDTWHRVERSSGKFSRRFRLPENVKMDQVKASMENGVLTVTIPKEEVKKPDVKSIEISG</sequence>
<comment type="similarity">
    <text evidence="2">Belongs to the UDP-glycosyltransferase family.</text>
</comment>
<reference evidence="11 12" key="1">
    <citation type="submission" date="2019-09" db="EMBL/GenBank/DDBJ databases">
        <title>A chromosome-level genome assembly of the Chinese tupelo Nyssa sinensis.</title>
        <authorList>
            <person name="Yang X."/>
            <person name="Kang M."/>
            <person name="Yang Y."/>
            <person name="Xiong H."/>
            <person name="Wang M."/>
            <person name="Zhang Z."/>
            <person name="Wang Z."/>
            <person name="Wu H."/>
            <person name="Ma T."/>
            <person name="Liu J."/>
            <person name="Xi Z."/>
        </authorList>
    </citation>
    <scope>NUCLEOTIDE SEQUENCE [LARGE SCALE GENOMIC DNA]</scope>
    <source>
        <strain evidence="11">J267</strain>
        <tissue evidence="11">Leaf</tissue>
    </source>
</reference>
<dbReference type="InterPro" id="IPR002213">
    <property type="entry name" value="UDP_glucos_trans"/>
</dbReference>
<evidence type="ECO:0000256" key="6">
    <source>
        <dbReference type="ARBA" id="ARBA00023016"/>
    </source>
</evidence>
<keyword evidence="4" id="KW-0328">Glycosyltransferase</keyword>
<accession>A0A5J5C1S2</accession>
<dbReference type="SUPFAM" id="SSF49764">
    <property type="entry name" value="HSP20-like chaperones"/>
    <property type="match status" value="1"/>
</dbReference>
<keyword evidence="6" id="KW-0346">Stress response</keyword>
<evidence type="ECO:0000256" key="7">
    <source>
        <dbReference type="PROSITE-ProRule" id="PRU00285"/>
    </source>
</evidence>
<proteinExistence type="inferred from homology"/>
<evidence type="ECO:0000256" key="8">
    <source>
        <dbReference type="RuleBase" id="RU003616"/>
    </source>
</evidence>
<dbReference type="CDD" id="cd06472">
    <property type="entry name" value="ACD_ScHsp26_like"/>
    <property type="match status" value="1"/>
</dbReference>
<feature type="domain" description="CS" evidence="10">
    <location>
        <begin position="433"/>
        <end position="537"/>
    </location>
</feature>
<dbReference type="PANTHER" id="PTHR11926:SF1494">
    <property type="entry name" value="FLAVONOL 3-O-GLUCOSYLTRANSFERASE UGT76E12-RELATED"/>
    <property type="match status" value="1"/>
</dbReference>
<evidence type="ECO:0000256" key="1">
    <source>
        <dbReference type="ARBA" id="ARBA00004496"/>
    </source>
</evidence>
<dbReference type="FunFam" id="2.60.40.790:FF:000009">
    <property type="entry name" value="17.6 kDa class I heat shock protein-like"/>
    <property type="match status" value="1"/>
</dbReference>